<accession>A0A4Y3QU36</accession>
<feature type="compositionally biased region" description="Low complexity" evidence="1">
    <location>
        <begin position="45"/>
        <end position="54"/>
    </location>
</feature>
<evidence type="ECO:0008006" key="5">
    <source>
        <dbReference type="Google" id="ProtNLM"/>
    </source>
</evidence>
<keyword evidence="4" id="KW-1185">Reference proteome</keyword>
<dbReference type="EMBL" id="BJMM01000003">
    <property type="protein sequence ID" value="GEB48197.1"/>
    <property type="molecule type" value="Genomic_DNA"/>
</dbReference>
<sequence>MSGTTKVMAVVGLVLCAATGCVAAPDTRPEAAGVHPSPGRSPYTGDAPGSAAPGAGAGEDRATAQLVEAPVREALSRAADDERTARPGTQGSRSAPPPGARTPEEAPGARPPRQPEAAPGHPAAAHRAPDHHRTPGTAPGPASRQPHRATPPQEARPAQPARPPARSPAPRGTGVCELGETYGRWATDSAQARICRSAYGG</sequence>
<keyword evidence="2" id="KW-0732">Signal</keyword>
<evidence type="ECO:0000256" key="2">
    <source>
        <dbReference type="SAM" id="SignalP"/>
    </source>
</evidence>
<gene>
    <name evidence="3" type="ORF">SCA03_07480</name>
</gene>
<comment type="caution">
    <text evidence="3">The sequence shown here is derived from an EMBL/GenBank/DDBJ whole genome shotgun (WGS) entry which is preliminary data.</text>
</comment>
<evidence type="ECO:0000313" key="4">
    <source>
        <dbReference type="Proteomes" id="UP000319210"/>
    </source>
</evidence>
<organism evidence="3 4">
    <name type="scientific">Streptomyces cacaoi</name>
    <dbReference type="NCBI Taxonomy" id="1898"/>
    <lineage>
        <taxon>Bacteria</taxon>
        <taxon>Bacillati</taxon>
        <taxon>Actinomycetota</taxon>
        <taxon>Actinomycetes</taxon>
        <taxon>Kitasatosporales</taxon>
        <taxon>Streptomycetaceae</taxon>
        <taxon>Streptomyces</taxon>
    </lineage>
</organism>
<evidence type="ECO:0000256" key="1">
    <source>
        <dbReference type="SAM" id="MobiDB-lite"/>
    </source>
</evidence>
<dbReference type="AlphaFoldDB" id="A0A4Y3QU36"/>
<feature type="compositionally biased region" description="Low complexity" evidence="1">
    <location>
        <begin position="148"/>
        <end position="159"/>
    </location>
</feature>
<evidence type="ECO:0000313" key="3">
    <source>
        <dbReference type="EMBL" id="GEB48197.1"/>
    </source>
</evidence>
<proteinExistence type="predicted"/>
<name>A0A4Y3QU36_STRCI</name>
<feature type="chain" id="PRO_5021278083" description="Lipoprotein" evidence="2">
    <location>
        <begin position="24"/>
        <end position="201"/>
    </location>
</feature>
<feature type="signal peptide" evidence="2">
    <location>
        <begin position="1"/>
        <end position="23"/>
    </location>
</feature>
<protein>
    <recommendedName>
        <fullName evidence="5">Lipoprotein</fullName>
    </recommendedName>
</protein>
<feature type="region of interest" description="Disordered" evidence="1">
    <location>
        <begin position="25"/>
        <end position="177"/>
    </location>
</feature>
<dbReference type="RefSeq" id="WP_230988472.1">
    <property type="nucleotide sequence ID" value="NZ_BJMM01000003.1"/>
</dbReference>
<feature type="compositionally biased region" description="Basic and acidic residues" evidence="1">
    <location>
        <begin position="70"/>
        <end position="85"/>
    </location>
</feature>
<dbReference type="Proteomes" id="UP000319210">
    <property type="component" value="Unassembled WGS sequence"/>
</dbReference>
<feature type="compositionally biased region" description="Low complexity" evidence="1">
    <location>
        <begin position="115"/>
        <end position="126"/>
    </location>
</feature>
<dbReference type="PROSITE" id="PS51257">
    <property type="entry name" value="PROKAR_LIPOPROTEIN"/>
    <property type="match status" value="1"/>
</dbReference>
<reference evidence="3 4" key="1">
    <citation type="submission" date="2019-06" db="EMBL/GenBank/DDBJ databases">
        <title>Whole genome shotgun sequence of Streptomyces cacaoi subsp. cacaoi NBRC 12748.</title>
        <authorList>
            <person name="Hosoyama A."/>
            <person name="Uohara A."/>
            <person name="Ohji S."/>
            <person name="Ichikawa N."/>
        </authorList>
    </citation>
    <scope>NUCLEOTIDE SEQUENCE [LARGE SCALE GENOMIC DNA]</scope>
    <source>
        <strain evidence="3 4">NBRC 12748</strain>
    </source>
</reference>